<dbReference type="SUPFAM" id="SSF54160">
    <property type="entry name" value="Chromo domain-like"/>
    <property type="match status" value="1"/>
</dbReference>
<keyword evidence="5" id="KW-0539">Nucleus</keyword>
<dbReference type="PANTHER" id="PTHR10880:SF48">
    <property type="entry name" value="MORTALITY FACTOR 4 LIKE 2"/>
    <property type="match status" value="1"/>
</dbReference>
<dbReference type="PROSITE" id="PS51640">
    <property type="entry name" value="MRG"/>
    <property type="match status" value="1"/>
</dbReference>
<dbReference type="InterPro" id="IPR038217">
    <property type="entry name" value="MRG_C_sf"/>
</dbReference>
<keyword evidence="2" id="KW-0156">Chromatin regulator</keyword>
<dbReference type="Proteomes" id="UP000005239">
    <property type="component" value="Unassembled WGS sequence"/>
</dbReference>
<dbReference type="GO" id="GO:0006355">
    <property type="term" value="P:regulation of DNA-templated transcription"/>
    <property type="evidence" value="ECO:0007669"/>
    <property type="project" value="InterPro"/>
</dbReference>
<evidence type="ECO:0000256" key="6">
    <source>
        <dbReference type="SAM" id="MobiDB-lite"/>
    </source>
</evidence>
<accession>A0A8R1YKT7</accession>
<sequence length="352" mass="40111">MSDVTYELNEFIICKSSLRNEPFGYPAKIIEIKVVNEEKWYLVHYAGWNVRHDIWIMDANVSTMFFKHTPEVEAAHKKLFEESKAMTVKKKDTLMGQSKKREGSAGTKPSSVPKIGKDIMEKKLTIIRERSTGSSYNRCASRQSMTDELIIHFPDKLRSLLLDDAELMKTHCMLCKLPARYTVDLIIKEYGEAVSANGEIVDIAGKDENKHLELVLNKHDLVQSSIGILDYFNILLGSRLLYSCEKRQYENFCMNPSAGSPGRKVDDQETPELESIKIVPSSIYGIVHLVRLLVQLGLLIDQSGFGGKSIKILHEHVSNFMIFLSKNVPRYLDIEKDYDGADFEIPMEENPE</sequence>
<dbReference type="EnsemblMetazoa" id="PPA24882.1">
    <property type="protein sequence ID" value="PPA24882.1"/>
    <property type="gene ID" value="WBGene00114436"/>
</dbReference>
<dbReference type="InterPro" id="IPR016197">
    <property type="entry name" value="Chromo-like_dom_sf"/>
</dbReference>
<dbReference type="GO" id="GO:0006325">
    <property type="term" value="P:chromatin organization"/>
    <property type="evidence" value="ECO:0007669"/>
    <property type="project" value="UniProtKB-KW"/>
</dbReference>
<reference evidence="7" key="2">
    <citation type="submission" date="2022-06" db="UniProtKB">
        <authorList>
            <consortium name="EnsemblMetazoa"/>
        </authorList>
    </citation>
    <scope>IDENTIFICATION</scope>
    <source>
        <strain evidence="7">PS312</strain>
    </source>
</reference>
<evidence type="ECO:0000256" key="4">
    <source>
        <dbReference type="ARBA" id="ARBA00023163"/>
    </source>
</evidence>
<dbReference type="GO" id="GO:0035267">
    <property type="term" value="C:NuA4 histone acetyltransferase complex"/>
    <property type="evidence" value="ECO:0000318"/>
    <property type="project" value="GO_Central"/>
</dbReference>
<proteinExistence type="predicted"/>
<dbReference type="InterPro" id="IPR008676">
    <property type="entry name" value="MRG"/>
</dbReference>
<evidence type="ECO:0000256" key="3">
    <source>
        <dbReference type="ARBA" id="ARBA00023015"/>
    </source>
</evidence>
<organism evidence="7 8">
    <name type="scientific">Pristionchus pacificus</name>
    <name type="common">Parasitic nematode worm</name>
    <dbReference type="NCBI Taxonomy" id="54126"/>
    <lineage>
        <taxon>Eukaryota</taxon>
        <taxon>Metazoa</taxon>
        <taxon>Ecdysozoa</taxon>
        <taxon>Nematoda</taxon>
        <taxon>Chromadorea</taxon>
        <taxon>Rhabditida</taxon>
        <taxon>Rhabditina</taxon>
        <taxon>Diplogasteromorpha</taxon>
        <taxon>Diplogasteroidea</taxon>
        <taxon>Neodiplogasteridae</taxon>
        <taxon>Pristionchus</taxon>
    </lineage>
</organism>
<dbReference type="InterPro" id="IPR025995">
    <property type="entry name" value="Tudor-knot"/>
</dbReference>
<dbReference type="Gene3D" id="1.10.274.30">
    <property type="entry name" value="MRG domain"/>
    <property type="match status" value="1"/>
</dbReference>
<dbReference type="PANTHER" id="PTHR10880">
    <property type="entry name" value="MORTALITY FACTOR 4-LIKE PROTEIN"/>
    <property type="match status" value="1"/>
</dbReference>
<dbReference type="Pfam" id="PF05712">
    <property type="entry name" value="MRG"/>
    <property type="match status" value="1"/>
</dbReference>
<comment type="subcellular location">
    <subcellularLocation>
        <location evidence="1">Nucleus</location>
    </subcellularLocation>
</comment>
<dbReference type="AlphaFoldDB" id="A0A2A6CFH2"/>
<feature type="compositionally biased region" description="Basic and acidic residues" evidence="6">
    <location>
        <begin position="91"/>
        <end position="103"/>
    </location>
</feature>
<keyword evidence="4" id="KW-0804">Transcription</keyword>
<evidence type="ECO:0000313" key="7">
    <source>
        <dbReference type="EnsemblMetazoa" id="PPA24882.1"/>
    </source>
</evidence>
<evidence type="ECO:0000256" key="2">
    <source>
        <dbReference type="ARBA" id="ARBA00022853"/>
    </source>
</evidence>
<dbReference type="GO" id="GO:0005634">
    <property type="term" value="C:nucleus"/>
    <property type="evidence" value="ECO:0007669"/>
    <property type="project" value="UniProtKB-SubCell"/>
</dbReference>
<dbReference type="FunFam" id="2.30.30.140:FF:000176">
    <property type="entry name" value="Protein CBG17113"/>
    <property type="match status" value="1"/>
</dbReference>
<evidence type="ECO:0000313" key="8">
    <source>
        <dbReference type="Proteomes" id="UP000005239"/>
    </source>
</evidence>
<keyword evidence="8" id="KW-1185">Reference proteome</keyword>
<evidence type="ECO:0000256" key="5">
    <source>
        <dbReference type="ARBA" id="ARBA00023242"/>
    </source>
</evidence>
<feature type="region of interest" description="Disordered" evidence="6">
    <location>
        <begin position="91"/>
        <end position="112"/>
    </location>
</feature>
<accession>A0A2A6CFH2</accession>
<gene>
    <name evidence="7" type="primary">WBGene00114436</name>
</gene>
<name>A0A2A6CFH2_PRIPA</name>
<dbReference type="Gene3D" id="2.30.30.140">
    <property type="match status" value="1"/>
</dbReference>
<reference evidence="8" key="1">
    <citation type="journal article" date="2008" name="Nat. Genet.">
        <title>The Pristionchus pacificus genome provides a unique perspective on nematode lifestyle and parasitism.</title>
        <authorList>
            <person name="Dieterich C."/>
            <person name="Clifton S.W."/>
            <person name="Schuster L.N."/>
            <person name="Chinwalla A."/>
            <person name="Delehaunty K."/>
            <person name="Dinkelacker I."/>
            <person name="Fulton L."/>
            <person name="Fulton R."/>
            <person name="Godfrey J."/>
            <person name="Minx P."/>
            <person name="Mitreva M."/>
            <person name="Roeseler W."/>
            <person name="Tian H."/>
            <person name="Witte H."/>
            <person name="Yang S.P."/>
            <person name="Wilson R.K."/>
            <person name="Sommer R.J."/>
        </authorList>
    </citation>
    <scope>NUCLEOTIDE SEQUENCE [LARGE SCALE GENOMIC DNA]</scope>
    <source>
        <strain evidence="8">PS312</strain>
    </source>
</reference>
<dbReference type="InterPro" id="IPR026541">
    <property type="entry name" value="MRG_dom"/>
</dbReference>
<protein>
    <submittedName>
        <fullName evidence="7">MRG domain-containing protein</fullName>
    </submittedName>
</protein>
<keyword evidence="3" id="KW-0805">Transcription regulation</keyword>
<evidence type="ECO:0000256" key="1">
    <source>
        <dbReference type="ARBA" id="ARBA00004123"/>
    </source>
</evidence>
<dbReference type="OrthoDB" id="124855at2759"/>
<dbReference type="Pfam" id="PF11717">
    <property type="entry name" value="Tudor-knot"/>
    <property type="match status" value="1"/>
</dbReference>